<feature type="region of interest" description="Disordered" evidence="1">
    <location>
        <begin position="115"/>
        <end position="146"/>
    </location>
</feature>
<evidence type="ECO:0000256" key="1">
    <source>
        <dbReference type="SAM" id="MobiDB-lite"/>
    </source>
</evidence>
<evidence type="ECO:0000313" key="3">
    <source>
        <dbReference type="Proteomes" id="UP000789342"/>
    </source>
</evidence>
<gene>
    <name evidence="2" type="ORF">AMORRO_LOCUS826</name>
</gene>
<protein>
    <submittedName>
        <fullName evidence="2">9030_t:CDS:1</fullName>
    </submittedName>
</protein>
<accession>A0A9N8YSA3</accession>
<sequence length="146" mass="15948">MDSDFCTVCYKPVKDSYSLYCGSECASIDSSSQLNSKTPPPSPPAHLRFSISLMPNTYYASEANSKKVLSPPSSVSSSYSDSDVSSFTSVYTLDDDFGNCGDYKEEAFDDEYNPSIYSTSNPIDIPKTRSSNDSILPLNKSTFGED</sequence>
<comment type="caution">
    <text evidence="2">The sequence shown here is derived from an EMBL/GenBank/DDBJ whole genome shotgun (WGS) entry which is preliminary data.</text>
</comment>
<dbReference type="Proteomes" id="UP000789342">
    <property type="component" value="Unassembled WGS sequence"/>
</dbReference>
<evidence type="ECO:0000313" key="2">
    <source>
        <dbReference type="EMBL" id="CAG8449484.1"/>
    </source>
</evidence>
<dbReference type="EMBL" id="CAJVPV010000270">
    <property type="protein sequence ID" value="CAG8449484.1"/>
    <property type="molecule type" value="Genomic_DNA"/>
</dbReference>
<proteinExistence type="predicted"/>
<dbReference type="AlphaFoldDB" id="A0A9N8YSA3"/>
<keyword evidence="3" id="KW-1185">Reference proteome</keyword>
<name>A0A9N8YSA3_9GLOM</name>
<dbReference type="OrthoDB" id="2425123at2759"/>
<organism evidence="2 3">
    <name type="scientific">Acaulospora morrowiae</name>
    <dbReference type="NCBI Taxonomy" id="94023"/>
    <lineage>
        <taxon>Eukaryota</taxon>
        <taxon>Fungi</taxon>
        <taxon>Fungi incertae sedis</taxon>
        <taxon>Mucoromycota</taxon>
        <taxon>Glomeromycotina</taxon>
        <taxon>Glomeromycetes</taxon>
        <taxon>Diversisporales</taxon>
        <taxon>Acaulosporaceae</taxon>
        <taxon>Acaulospora</taxon>
    </lineage>
</organism>
<reference evidence="2" key="1">
    <citation type="submission" date="2021-06" db="EMBL/GenBank/DDBJ databases">
        <authorList>
            <person name="Kallberg Y."/>
            <person name="Tangrot J."/>
            <person name="Rosling A."/>
        </authorList>
    </citation>
    <scope>NUCLEOTIDE SEQUENCE</scope>
    <source>
        <strain evidence="2">CL551</strain>
    </source>
</reference>